<sequence length="382" mass="42179">MTNQPLNSTSQKKRNTILGVFIVIVIAVAVTIYLLMPTTSQTTDDAYVAGQRIMITAQESGMVNAINVDDTQRVKQGTPLVVLNHNPLLLKQQQAEANLKNTLRDVQSKYVKMAQLKAQIAAEKVMLAQAKQDYKRRIGGDKDGSVLAEVLSHSKNAVMIKEQNLIALNKQLQALQTLLPQENILDNPQVQMAIAQLRHVYLDQQNATIFAPKGGMVINRSVQVGQQIQAGQPLMTIVPLDNVWVEANFKETQLHNMHEGQPVTIKSDLYGDKYTYTGVVAGIGAGTGSAFSAIPAQNATGNWIKIIQRVPVRIYIDSQQIKQHPLRIGMSMTVTVDTKAIVNKPFNYAVFTANESAEKTTNKRLQLVDKKVAVFVNDLIKD</sequence>
<evidence type="ECO:0000259" key="10">
    <source>
        <dbReference type="Pfam" id="PF25885"/>
    </source>
</evidence>
<dbReference type="InterPro" id="IPR058634">
    <property type="entry name" value="AaeA-lik-b-barrel"/>
</dbReference>
<dbReference type="GO" id="GO:1990961">
    <property type="term" value="P:xenobiotic detoxification by transmembrane export across the plasma membrane"/>
    <property type="evidence" value="ECO:0007669"/>
    <property type="project" value="UniProtKB-ARBA"/>
</dbReference>
<dbReference type="SUPFAM" id="SSF111369">
    <property type="entry name" value="HlyD-like secretion proteins"/>
    <property type="match status" value="2"/>
</dbReference>
<dbReference type="GO" id="GO:0046677">
    <property type="term" value="P:response to antibiotic"/>
    <property type="evidence" value="ECO:0007669"/>
    <property type="project" value="UniProtKB-ARBA"/>
</dbReference>
<dbReference type="PANTHER" id="PTHR30386">
    <property type="entry name" value="MEMBRANE FUSION SUBUNIT OF EMRAB-TOLC MULTIDRUG EFFLUX PUMP"/>
    <property type="match status" value="1"/>
</dbReference>
<dbReference type="AlphaFoldDB" id="A0A1T4SXJ7"/>
<dbReference type="EMBL" id="FUWP01000007">
    <property type="protein sequence ID" value="SKA32832.1"/>
    <property type="molecule type" value="Genomic_DNA"/>
</dbReference>
<dbReference type="FunFam" id="2.40.30.170:FF:000003">
    <property type="entry name" value="Multidrug resistance protein A"/>
    <property type="match status" value="1"/>
</dbReference>
<keyword evidence="5" id="KW-0997">Cell inner membrane</keyword>
<dbReference type="Pfam" id="PF25963">
    <property type="entry name" value="Beta-barrel_AAEA"/>
    <property type="match status" value="1"/>
</dbReference>
<evidence type="ECO:0000256" key="6">
    <source>
        <dbReference type="ARBA" id="ARBA00022692"/>
    </source>
</evidence>
<dbReference type="GO" id="GO:0005886">
    <property type="term" value="C:plasma membrane"/>
    <property type="evidence" value="ECO:0007669"/>
    <property type="project" value="UniProtKB-SubCell"/>
</dbReference>
<feature type="domain" description="Multidrug export protein EmrA/FarA alpha-helical hairpin" evidence="10">
    <location>
        <begin position="93"/>
        <end position="205"/>
    </location>
</feature>
<evidence type="ECO:0000256" key="1">
    <source>
        <dbReference type="ARBA" id="ARBA00004383"/>
    </source>
</evidence>
<accession>A0A1T4SXJ7</accession>
<keyword evidence="6 9" id="KW-0812">Transmembrane</keyword>
<evidence type="ECO:0000256" key="2">
    <source>
        <dbReference type="ARBA" id="ARBA00009477"/>
    </source>
</evidence>
<feature type="transmembrane region" description="Helical" evidence="9">
    <location>
        <begin position="16"/>
        <end position="36"/>
    </location>
</feature>
<evidence type="ECO:0000256" key="4">
    <source>
        <dbReference type="ARBA" id="ARBA00022475"/>
    </source>
</evidence>
<dbReference type="RefSeq" id="WP_080174657.1">
    <property type="nucleotide sequence ID" value="NZ_AP024855.1"/>
</dbReference>
<evidence type="ECO:0000313" key="13">
    <source>
        <dbReference type="Proteomes" id="UP000191116"/>
    </source>
</evidence>
<feature type="domain" description="p-hydroxybenzoic acid efflux pump subunit AaeA-like beta-barrel" evidence="11">
    <location>
        <begin position="244"/>
        <end position="336"/>
    </location>
</feature>
<evidence type="ECO:0000256" key="5">
    <source>
        <dbReference type="ARBA" id="ARBA00022519"/>
    </source>
</evidence>
<dbReference type="InterPro" id="IPR050739">
    <property type="entry name" value="MFP"/>
</dbReference>
<comment type="subcellular location">
    <subcellularLocation>
        <location evidence="1">Cell inner membrane</location>
        <topology evidence="1">Single-pass membrane protein</topology>
        <orientation evidence="1">Periplasmic side</orientation>
    </subcellularLocation>
</comment>
<evidence type="ECO:0000256" key="8">
    <source>
        <dbReference type="ARBA" id="ARBA00023136"/>
    </source>
</evidence>
<evidence type="ECO:0000256" key="9">
    <source>
        <dbReference type="SAM" id="Phobius"/>
    </source>
</evidence>
<gene>
    <name evidence="12" type="primary">emrA_2</name>
    <name evidence="12" type="ORF">CZ814_01828</name>
</gene>
<evidence type="ECO:0000256" key="7">
    <source>
        <dbReference type="ARBA" id="ARBA00022989"/>
    </source>
</evidence>
<evidence type="ECO:0000256" key="3">
    <source>
        <dbReference type="ARBA" id="ARBA00022448"/>
    </source>
</evidence>
<dbReference type="Pfam" id="PF25885">
    <property type="entry name" value="HH_EMRA"/>
    <property type="match status" value="1"/>
</dbReference>
<protein>
    <submittedName>
        <fullName evidence="12">Multidrug export protein EmrA</fullName>
    </submittedName>
</protein>
<keyword evidence="3" id="KW-0813">Transport</keyword>
<dbReference type="OrthoDB" id="9811754at2"/>
<organism evidence="12 13">
    <name type="scientific">Photobacterium toruni</name>
    <dbReference type="NCBI Taxonomy" id="1935446"/>
    <lineage>
        <taxon>Bacteria</taxon>
        <taxon>Pseudomonadati</taxon>
        <taxon>Pseudomonadota</taxon>
        <taxon>Gammaproteobacteria</taxon>
        <taxon>Vibrionales</taxon>
        <taxon>Vibrionaceae</taxon>
        <taxon>Photobacterium</taxon>
    </lineage>
</organism>
<comment type="similarity">
    <text evidence="2">Belongs to the membrane fusion protein (MFP) (TC 8.A.1) family.</text>
</comment>
<dbReference type="GO" id="GO:0015721">
    <property type="term" value="P:bile acid and bile salt transport"/>
    <property type="evidence" value="ECO:0007669"/>
    <property type="project" value="UniProtKB-ARBA"/>
</dbReference>
<dbReference type="Proteomes" id="UP000191116">
    <property type="component" value="Unassembled WGS sequence"/>
</dbReference>
<keyword evidence="7 9" id="KW-1133">Transmembrane helix</keyword>
<dbReference type="PANTHER" id="PTHR30386:SF19">
    <property type="entry name" value="MULTIDRUG EXPORT PROTEIN EMRA-RELATED"/>
    <property type="match status" value="1"/>
</dbReference>
<keyword evidence="8 9" id="KW-0472">Membrane</keyword>
<reference evidence="12 13" key="1">
    <citation type="submission" date="2017-02" db="EMBL/GenBank/DDBJ databases">
        <authorList>
            <person name="Peterson S.W."/>
        </authorList>
    </citation>
    <scope>NUCLEOTIDE SEQUENCE [LARGE SCALE GENOMIC DNA]</scope>
    <source>
        <strain evidence="12 13">CECT 9189</strain>
    </source>
</reference>
<evidence type="ECO:0000313" key="12">
    <source>
        <dbReference type="EMBL" id="SKA32832.1"/>
    </source>
</evidence>
<dbReference type="InterPro" id="IPR058633">
    <property type="entry name" value="EmrA/FarA_HH"/>
</dbReference>
<evidence type="ECO:0000259" key="11">
    <source>
        <dbReference type="Pfam" id="PF25963"/>
    </source>
</evidence>
<proteinExistence type="inferred from homology"/>
<keyword evidence="4" id="KW-1003">Cell membrane</keyword>
<name>A0A1T4SXJ7_9GAMM</name>
<dbReference type="Gene3D" id="2.40.30.170">
    <property type="match status" value="1"/>
</dbReference>